<accession>A0A1H0TVY5</accession>
<organism evidence="1 2">
    <name type="scientific">Paracidovorax cattleyae</name>
    <dbReference type="NCBI Taxonomy" id="80868"/>
    <lineage>
        <taxon>Bacteria</taxon>
        <taxon>Pseudomonadati</taxon>
        <taxon>Pseudomonadota</taxon>
        <taxon>Betaproteobacteria</taxon>
        <taxon>Burkholderiales</taxon>
        <taxon>Comamonadaceae</taxon>
        <taxon>Paracidovorax</taxon>
    </lineage>
</organism>
<dbReference type="AlphaFoldDB" id="A0A1H0TVY5"/>
<protein>
    <submittedName>
        <fullName evidence="1">Uncharacterized protein</fullName>
    </submittedName>
</protein>
<gene>
    <name evidence="1" type="ORF">SAMN04489708_116106</name>
</gene>
<keyword evidence="2" id="KW-1185">Reference proteome</keyword>
<dbReference type="EMBL" id="FNJL01000016">
    <property type="protein sequence ID" value="SDP57706.1"/>
    <property type="molecule type" value="Genomic_DNA"/>
</dbReference>
<reference evidence="2" key="1">
    <citation type="submission" date="2016-10" db="EMBL/GenBank/DDBJ databases">
        <authorList>
            <person name="Varghese N."/>
            <person name="Submissions S."/>
        </authorList>
    </citation>
    <scope>NUCLEOTIDE SEQUENCE [LARGE SCALE GENOMIC DNA]</scope>
    <source>
        <strain evidence="2">DSM 17101</strain>
    </source>
</reference>
<dbReference type="Proteomes" id="UP000199317">
    <property type="component" value="Unassembled WGS sequence"/>
</dbReference>
<name>A0A1H0TVY5_9BURK</name>
<evidence type="ECO:0000313" key="2">
    <source>
        <dbReference type="Proteomes" id="UP000199317"/>
    </source>
</evidence>
<proteinExistence type="predicted"/>
<sequence length="450" mass="48442">MDPVVRPAPAPVIPALVARHAGDAAFYWQQHDASPGAPLVGLPQILEYGRLLDAHLDGLRVAGDAGWAAALNEVKRWNGAPEVFVTTLLALESQPPGDRLAGMWAIASTRPERTLRGLVSALAWHEDPAPALVWLRHWLGHGDGVPVPLQVACWRVLALRGRGVGDAEGRHFAGLLTTALSAPDAHLRAAACRFAAVWDAGRLPAMLQDSEVAVRAEAAVGLLGASATATAEGALPHPDGRMRGVEVLWLACHTLAQSLPTLSGWYRHRAEHRLTRWVKELAMSAPLGHPGVARLLELLPSRLGLWFVLHHVDACYLPWVEPRMADPAMARFAGWVWSMLSGVDLQGQGWVHPPKKDDGSAPAVDARDAGLPEPDGARVAAAGIRLPAHVPHLMGKPLEGEHVKDVLRSGPQALRWIAARHMGHAVNGVQPFSPRDPAPRQWQWMASAFG</sequence>
<evidence type="ECO:0000313" key="1">
    <source>
        <dbReference type="EMBL" id="SDP57706.1"/>
    </source>
</evidence>